<sequence>MNENLQSSYGSLREELDNLKSKFEMNETSFNEELKSLEKKMKLKMKSLDAKYTLLISNHDEKLISHEKSIAESEIRLKNIVVLESNIIEYISFKTIKDWISPSKNYSFNMIYRASKDGILESSFRSACDGKGPTIIVIKTTEDCVFGGYNSQSWNSDGVHYGDDKCFIFTLVNKHGIKPTKYLPDPSNKFYVYGSSSKGFYFGSRDINLSGGQLATQYSTQSFPDAYIDTTGKGKSTLTPSNEFIIQDYEVYQCLVD</sequence>
<keyword evidence="4" id="KW-1185">Reference proteome</keyword>
<keyword evidence="1" id="KW-0175">Coiled coil</keyword>
<reference evidence="3" key="1">
    <citation type="submission" date="2020-01" db="EMBL/GenBank/DDBJ databases">
        <title>Development of genomics and gene disruption for Polysphondylium violaceum indicates a role for the polyketide synthase stlB in stalk morphogenesis.</title>
        <authorList>
            <person name="Narita B."/>
            <person name="Kawabe Y."/>
            <person name="Kin K."/>
            <person name="Saito T."/>
            <person name="Gibbs R."/>
            <person name="Kuspa A."/>
            <person name="Muzny D."/>
            <person name="Queller D."/>
            <person name="Richards S."/>
            <person name="Strassman J."/>
            <person name="Sucgang R."/>
            <person name="Worley K."/>
            <person name="Schaap P."/>
        </authorList>
    </citation>
    <scope>NUCLEOTIDE SEQUENCE</scope>
    <source>
        <strain evidence="3">QSvi11</strain>
    </source>
</reference>
<feature type="domain" description="TLDc" evidence="2">
    <location>
        <begin position="86"/>
        <end position="255"/>
    </location>
</feature>
<comment type="caution">
    <text evidence="3">The sequence shown here is derived from an EMBL/GenBank/DDBJ whole genome shotgun (WGS) entry which is preliminary data.</text>
</comment>
<dbReference type="PROSITE" id="PS51886">
    <property type="entry name" value="TLDC"/>
    <property type="match status" value="1"/>
</dbReference>
<dbReference type="EMBL" id="AJWJ01000088">
    <property type="protein sequence ID" value="KAF2075741.1"/>
    <property type="molecule type" value="Genomic_DNA"/>
</dbReference>
<protein>
    <recommendedName>
        <fullName evidence="2">TLDc domain-containing protein</fullName>
    </recommendedName>
</protein>
<organism evidence="3 4">
    <name type="scientific">Polysphondylium violaceum</name>
    <dbReference type="NCBI Taxonomy" id="133409"/>
    <lineage>
        <taxon>Eukaryota</taxon>
        <taxon>Amoebozoa</taxon>
        <taxon>Evosea</taxon>
        <taxon>Eumycetozoa</taxon>
        <taxon>Dictyostelia</taxon>
        <taxon>Dictyosteliales</taxon>
        <taxon>Dictyosteliaceae</taxon>
        <taxon>Polysphondylium</taxon>
    </lineage>
</organism>
<accession>A0A8J4PXQ4</accession>
<gene>
    <name evidence="3" type="ORF">CYY_002984</name>
</gene>
<dbReference type="PANTHER" id="PTHR23354">
    <property type="entry name" value="NUCLEOLAR PROTEIN 7/ESTROGEN RECEPTOR COACTIVATOR-RELATED"/>
    <property type="match status" value="1"/>
</dbReference>
<evidence type="ECO:0000313" key="4">
    <source>
        <dbReference type="Proteomes" id="UP000695562"/>
    </source>
</evidence>
<evidence type="ECO:0000256" key="1">
    <source>
        <dbReference type="SAM" id="Coils"/>
    </source>
</evidence>
<dbReference type="SMART" id="SM00584">
    <property type="entry name" value="TLDc"/>
    <property type="match status" value="1"/>
</dbReference>
<proteinExistence type="predicted"/>
<dbReference type="AlphaFoldDB" id="A0A8J4PXQ4"/>
<evidence type="ECO:0000313" key="3">
    <source>
        <dbReference type="EMBL" id="KAF2075741.1"/>
    </source>
</evidence>
<dbReference type="InterPro" id="IPR006571">
    <property type="entry name" value="TLDc_dom"/>
</dbReference>
<dbReference type="Proteomes" id="UP000695562">
    <property type="component" value="Unassembled WGS sequence"/>
</dbReference>
<dbReference type="Pfam" id="PF07534">
    <property type="entry name" value="TLD"/>
    <property type="match status" value="1"/>
</dbReference>
<feature type="coiled-coil region" evidence="1">
    <location>
        <begin position="2"/>
        <end position="51"/>
    </location>
</feature>
<name>A0A8J4PXQ4_9MYCE</name>
<dbReference type="OrthoDB" id="2324840at2759"/>
<dbReference type="PANTHER" id="PTHR23354:SF122">
    <property type="entry name" value="GTPASE-ACTIVATING PROTEIN SKYWALKER"/>
    <property type="match status" value="1"/>
</dbReference>
<evidence type="ECO:0000259" key="2">
    <source>
        <dbReference type="PROSITE" id="PS51886"/>
    </source>
</evidence>